<sequence length="231" mass="25399">MEGGGSVALPLKKNGIESGLTQLQTKWGELEKGFQDWVCKQPLPVETAAVAATRALQGAAEGLFYGTLAKSEVARQLFPFEIFGGTMLLKARSLAVLRGTSGAMICALKRIRGGKDDTEARAFAGFTSGFMFQTFTHSPPRSGPDAIAVGLFFAVCQVVGHESLRDTNLSREVGWRFQATSKNGQINVFVLKLFDEWMDLHMINQKDEYQHSMLLFSTESSDAEKRRAKIQ</sequence>
<reference evidence="5 6" key="1">
    <citation type="journal article" date="2018" name="Science">
        <title>The opium poppy genome and morphinan production.</title>
        <authorList>
            <person name="Guo L."/>
            <person name="Winzer T."/>
            <person name="Yang X."/>
            <person name="Li Y."/>
            <person name="Ning Z."/>
            <person name="He Z."/>
            <person name="Teodor R."/>
            <person name="Lu Y."/>
            <person name="Bowser T.A."/>
            <person name="Graham I.A."/>
            <person name="Ye K."/>
        </authorList>
    </citation>
    <scope>NUCLEOTIDE SEQUENCE [LARGE SCALE GENOMIC DNA]</scope>
    <source>
        <strain evidence="6">cv. HN1</strain>
        <tissue evidence="5">Leaves</tissue>
    </source>
</reference>
<evidence type="ECO:0000313" key="5">
    <source>
        <dbReference type="EMBL" id="RZC76326.1"/>
    </source>
</evidence>
<dbReference type="GO" id="GO:0045036">
    <property type="term" value="P:protein targeting to chloroplast"/>
    <property type="evidence" value="ECO:0007669"/>
    <property type="project" value="TreeGrafter"/>
</dbReference>
<dbReference type="InterPro" id="IPR039175">
    <property type="entry name" value="TIM22"/>
</dbReference>
<dbReference type="PANTHER" id="PTHR14110:SF6">
    <property type="entry name" value="OS04G0405100 PROTEIN"/>
    <property type="match status" value="1"/>
</dbReference>
<keyword evidence="4" id="KW-0472">Membrane</keyword>
<keyword evidence="2" id="KW-0812">Transmembrane</keyword>
<dbReference type="GO" id="GO:0009706">
    <property type="term" value="C:chloroplast inner membrane"/>
    <property type="evidence" value="ECO:0007669"/>
    <property type="project" value="TreeGrafter"/>
</dbReference>
<proteinExistence type="predicted"/>
<dbReference type="AlphaFoldDB" id="A0A4Y7KTZ6"/>
<dbReference type="PANTHER" id="PTHR14110">
    <property type="entry name" value="MITOCHONDRIAL IMPORT INNER MEMBRANE TRANSLOCASE SUBUNIT TIM22"/>
    <property type="match status" value="1"/>
</dbReference>
<dbReference type="GO" id="GO:0008320">
    <property type="term" value="F:protein transmembrane transporter activity"/>
    <property type="evidence" value="ECO:0007669"/>
    <property type="project" value="TreeGrafter"/>
</dbReference>
<name>A0A4Y7KTZ6_PAPSO</name>
<evidence type="ECO:0000256" key="4">
    <source>
        <dbReference type="ARBA" id="ARBA00023136"/>
    </source>
</evidence>
<keyword evidence="6" id="KW-1185">Reference proteome</keyword>
<evidence type="ECO:0000313" key="6">
    <source>
        <dbReference type="Proteomes" id="UP000316621"/>
    </source>
</evidence>
<dbReference type="EMBL" id="CM010723">
    <property type="protein sequence ID" value="RZC76326.1"/>
    <property type="molecule type" value="Genomic_DNA"/>
</dbReference>
<protein>
    <submittedName>
        <fullName evidence="5">Uncharacterized protein</fullName>
    </submittedName>
</protein>
<evidence type="ECO:0000256" key="3">
    <source>
        <dbReference type="ARBA" id="ARBA00022989"/>
    </source>
</evidence>
<dbReference type="STRING" id="3469.A0A4Y7KTZ6"/>
<gene>
    <name evidence="5" type="ORF">C5167_000390</name>
</gene>
<accession>A0A4Y7KTZ6</accession>
<keyword evidence="3" id="KW-1133">Transmembrane helix</keyword>
<evidence type="ECO:0000256" key="2">
    <source>
        <dbReference type="ARBA" id="ARBA00022692"/>
    </source>
</evidence>
<dbReference type="Gramene" id="RZC76326">
    <property type="protein sequence ID" value="RZC76326"/>
    <property type="gene ID" value="C5167_000390"/>
</dbReference>
<dbReference type="GO" id="GO:0042721">
    <property type="term" value="C:TIM22 mitochondrial import inner membrane insertion complex"/>
    <property type="evidence" value="ECO:0007669"/>
    <property type="project" value="InterPro"/>
</dbReference>
<organism evidence="5 6">
    <name type="scientific">Papaver somniferum</name>
    <name type="common">Opium poppy</name>
    <dbReference type="NCBI Taxonomy" id="3469"/>
    <lineage>
        <taxon>Eukaryota</taxon>
        <taxon>Viridiplantae</taxon>
        <taxon>Streptophyta</taxon>
        <taxon>Embryophyta</taxon>
        <taxon>Tracheophyta</taxon>
        <taxon>Spermatophyta</taxon>
        <taxon>Magnoliopsida</taxon>
        <taxon>Ranunculales</taxon>
        <taxon>Papaveraceae</taxon>
        <taxon>Papaveroideae</taxon>
        <taxon>Papaver</taxon>
    </lineage>
</organism>
<dbReference type="Proteomes" id="UP000316621">
    <property type="component" value="Chromosome 9"/>
</dbReference>
<dbReference type="GO" id="GO:0045039">
    <property type="term" value="P:protein insertion into mitochondrial inner membrane"/>
    <property type="evidence" value="ECO:0007669"/>
    <property type="project" value="InterPro"/>
</dbReference>
<evidence type="ECO:0000256" key="1">
    <source>
        <dbReference type="ARBA" id="ARBA00004141"/>
    </source>
</evidence>
<comment type="subcellular location">
    <subcellularLocation>
        <location evidence="1">Membrane</location>
        <topology evidence="1">Multi-pass membrane protein</topology>
    </subcellularLocation>
</comment>